<comment type="caution">
    <text evidence="1">The sequence shown here is derived from an EMBL/GenBank/DDBJ whole genome shotgun (WGS) entry which is preliminary data.</text>
</comment>
<dbReference type="Gene3D" id="3.40.50.300">
    <property type="entry name" value="P-loop containing nucleotide triphosphate hydrolases"/>
    <property type="match status" value="1"/>
</dbReference>
<dbReference type="PANTHER" id="PTHR11669:SF8">
    <property type="entry name" value="DNA POLYMERASE III SUBUNIT DELTA"/>
    <property type="match status" value="1"/>
</dbReference>
<dbReference type="InterPro" id="IPR027417">
    <property type="entry name" value="P-loop_NTPase"/>
</dbReference>
<accession>A0A0S8FT75</accession>
<dbReference type="SUPFAM" id="SSF52540">
    <property type="entry name" value="P-loop containing nucleoside triphosphate hydrolases"/>
    <property type="match status" value="1"/>
</dbReference>
<evidence type="ECO:0000313" key="2">
    <source>
        <dbReference type="Proteomes" id="UP000051373"/>
    </source>
</evidence>
<reference evidence="1 2" key="1">
    <citation type="journal article" date="2015" name="Microbiome">
        <title>Genomic resolution of linkages in carbon, nitrogen, and sulfur cycling among widespread estuary sediment bacteria.</title>
        <authorList>
            <person name="Baker B.J."/>
            <person name="Lazar C.S."/>
            <person name="Teske A.P."/>
            <person name="Dick G.J."/>
        </authorList>
    </citation>
    <scope>NUCLEOTIDE SEQUENCE [LARGE SCALE GENOMIC DNA]</scope>
    <source>
        <strain evidence="1">SM23_42</strain>
    </source>
</reference>
<proteinExistence type="predicted"/>
<evidence type="ECO:0000313" key="1">
    <source>
        <dbReference type="EMBL" id="KPK63172.1"/>
    </source>
</evidence>
<gene>
    <name evidence="1" type="ORF">AMJ83_07965</name>
</gene>
<dbReference type="Pfam" id="PF13177">
    <property type="entry name" value="DNA_pol3_delta2"/>
    <property type="match status" value="1"/>
</dbReference>
<dbReference type="AlphaFoldDB" id="A0A0S8FT75"/>
<dbReference type="GO" id="GO:0006261">
    <property type="term" value="P:DNA-templated DNA replication"/>
    <property type="evidence" value="ECO:0007669"/>
    <property type="project" value="TreeGrafter"/>
</dbReference>
<dbReference type="STRING" id="1703779.AMJ83_07965"/>
<dbReference type="PANTHER" id="PTHR11669">
    <property type="entry name" value="REPLICATION FACTOR C / DNA POLYMERASE III GAMMA-TAU SUBUNIT"/>
    <property type="match status" value="1"/>
</dbReference>
<dbReference type="Proteomes" id="UP000051373">
    <property type="component" value="Unassembled WGS sequence"/>
</dbReference>
<dbReference type="EMBL" id="LJUJ01000017">
    <property type="protein sequence ID" value="KPK63172.1"/>
    <property type="molecule type" value="Genomic_DNA"/>
</dbReference>
<organism evidence="1 2">
    <name type="scientific">candidate division WOR_3 bacterium SM23_42</name>
    <dbReference type="NCBI Taxonomy" id="1703779"/>
    <lineage>
        <taxon>Bacteria</taxon>
        <taxon>Bacteria division WOR-3</taxon>
    </lineage>
</organism>
<sequence length="315" mass="36277">MVDYLDDVVGQETAKTFVRTAVRKSKLYNLLFVGPRGVGKRMLGFALAKTLNCPPNSPNFHLIAPIPSKIREKTEKIFEYSKKYLPDNTVVELEDRASILIEQIRTLSERLVHMPSVDAKRIVLILEADRMTDEAANCFLKTLEEPPIDTVFVLTSSRPEYMLPTIRSRCQTVPFAYLSHEQIKTVVYEGTDDFLLGSAGEILALRESSMIADVMDVFKRTPMRLKSAANVAREYERKRIVELYYPLLLLYRLVFYRKLNMASNTCYDVEIAKKAKRITMDKTIDAIMMLNHNINLLERNPNRLLHLFNVLLRLP</sequence>
<dbReference type="InterPro" id="IPR050238">
    <property type="entry name" value="DNA_Rep/Repair_Clamp_Loader"/>
</dbReference>
<protein>
    <recommendedName>
        <fullName evidence="3">AAA+ ATPase domain-containing protein</fullName>
    </recommendedName>
</protein>
<evidence type="ECO:0008006" key="3">
    <source>
        <dbReference type="Google" id="ProtNLM"/>
    </source>
</evidence>
<name>A0A0S8FT75_UNCW3</name>
<dbReference type="PATRIC" id="fig|1703779.3.peg.2431"/>